<gene>
    <name evidence="1" type="ORF">g.86025</name>
</gene>
<protein>
    <submittedName>
        <fullName evidence="1">Uncharacterized protein</fullName>
    </submittedName>
</protein>
<accession>A0A2S2NN17</accession>
<dbReference type="AlphaFoldDB" id="A0A2S2NN17"/>
<sequence>MLLVKSVLKLKFLFEFLQTKIKYKDLVRTVKLFIVLCVTNVCYLKKNIVILCTINFMTHFCLGFANVLIDLLDGNTGKLFLVSCKELVSTNYESICQFLKLKIFPGMKQIKVLLFKSDLETVKAIKTDIKKYFSKNEFIYMFGACSS</sequence>
<name>A0A2S2NN17_SCHGA</name>
<proteinExistence type="predicted"/>
<dbReference type="EMBL" id="GGMR01005909">
    <property type="protein sequence ID" value="MBY18528.1"/>
    <property type="molecule type" value="Transcribed_RNA"/>
</dbReference>
<evidence type="ECO:0000313" key="1">
    <source>
        <dbReference type="EMBL" id="MBY18528.1"/>
    </source>
</evidence>
<organism evidence="1">
    <name type="scientific">Schizaphis graminum</name>
    <name type="common">Green bug aphid</name>
    <dbReference type="NCBI Taxonomy" id="13262"/>
    <lineage>
        <taxon>Eukaryota</taxon>
        <taxon>Metazoa</taxon>
        <taxon>Ecdysozoa</taxon>
        <taxon>Arthropoda</taxon>
        <taxon>Hexapoda</taxon>
        <taxon>Insecta</taxon>
        <taxon>Pterygota</taxon>
        <taxon>Neoptera</taxon>
        <taxon>Paraneoptera</taxon>
        <taxon>Hemiptera</taxon>
        <taxon>Sternorrhyncha</taxon>
        <taxon>Aphidomorpha</taxon>
        <taxon>Aphidoidea</taxon>
        <taxon>Aphididae</taxon>
        <taxon>Aphidini</taxon>
        <taxon>Schizaphis</taxon>
    </lineage>
</organism>
<reference evidence="1" key="1">
    <citation type="submission" date="2018-04" db="EMBL/GenBank/DDBJ databases">
        <title>Transcriptome of Schizaphis graminum biotype I.</title>
        <authorList>
            <person name="Scully E.D."/>
            <person name="Geib S.M."/>
            <person name="Palmer N.A."/>
            <person name="Koch K."/>
            <person name="Bradshaw J."/>
            <person name="Heng-Moss T."/>
            <person name="Sarath G."/>
        </authorList>
    </citation>
    <scope>NUCLEOTIDE SEQUENCE</scope>
</reference>